<evidence type="ECO:0000313" key="2">
    <source>
        <dbReference type="RefSeq" id="XP_075089466.1"/>
    </source>
</evidence>
<name>A0AC58SWW6_TOBAC</name>
<dbReference type="RefSeq" id="XP_075089466.1">
    <property type="nucleotide sequence ID" value="XM_075233365.1"/>
</dbReference>
<protein>
    <submittedName>
        <fullName evidence="2">Uncharacterized protein LOC107790319 isoform X1</fullName>
    </submittedName>
</protein>
<organism evidence="1 2">
    <name type="scientific">Nicotiana tabacum</name>
    <name type="common">Common tobacco</name>
    <dbReference type="NCBI Taxonomy" id="4097"/>
    <lineage>
        <taxon>Eukaryota</taxon>
        <taxon>Viridiplantae</taxon>
        <taxon>Streptophyta</taxon>
        <taxon>Embryophyta</taxon>
        <taxon>Tracheophyta</taxon>
        <taxon>Spermatophyta</taxon>
        <taxon>Magnoliopsida</taxon>
        <taxon>eudicotyledons</taxon>
        <taxon>Gunneridae</taxon>
        <taxon>Pentapetalae</taxon>
        <taxon>asterids</taxon>
        <taxon>lamiids</taxon>
        <taxon>Solanales</taxon>
        <taxon>Solanaceae</taxon>
        <taxon>Nicotianoideae</taxon>
        <taxon>Nicotianeae</taxon>
        <taxon>Nicotiana</taxon>
    </lineage>
</organism>
<dbReference type="Proteomes" id="UP000790787">
    <property type="component" value="Chromosome 16"/>
</dbReference>
<proteinExistence type="predicted"/>
<evidence type="ECO:0000313" key="1">
    <source>
        <dbReference type="Proteomes" id="UP000790787"/>
    </source>
</evidence>
<accession>A0AC58SWW6</accession>
<reference evidence="2" key="2">
    <citation type="submission" date="2025-08" db="UniProtKB">
        <authorList>
            <consortium name="RefSeq"/>
        </authorList>
    </citation>
    <scope>IDENTIFICATION</scope>
    <source>
        <tissue evidence="2">Leaf</tissue>
    </source>
</reference>
<reference evidence="1" key="1">
    <citation type="journal article" date="2014" name="Nat. Commun.">
        <title>The tobacco genome sequence and its comparison with those of tomato and potato.</title>
        <authorList>
            <person name="Sierro N."/>
            <person name="Battey J.N."/>
            <person name="Ouadi S."/>
            <person name="Bakaher N."/>
            <person name="Bovet L."/>
            <person name="Willig A."/>
            <person name="Goepfert S."/>
            <person name="Peitsch M.C."/>
            <person name="Ivanov N.V."/>
        </authorList>
    </citation>
    <scope>NUCLEOTIDE SEQUENCE [LARGE SCALE GENOMIC DNA]</scope>
</reference>
<sequence>MRSMTHLRAVMRLWIMFRMGFHEINGLLTAITVLKKKLRKHVKEMLKFESCKLFHISVDPSLTLEEEKIETGQNPGRAQLYLATHRKNDGSYVNDAAKEICEKIDQTLS</sequence>
<keyword evidence="1" id="KW-1185">Reference proteome</keyword>
<gene>
    <name evidence="2" type="primary">LOC107790319</name>
</gene>